<dbReference type="RefSeq" id="WP_128739171.1">
    <property type="nucleotide sequence ID" value="NZ_BFAV01000157.1"/>
</dbReference>
<feature type="region of interest" description="Disordered" evidence="1">
    <location>
        <begin position="27"/>
        <end position="91"/>
    </location>
</feature>
<accession>A0A2L2XGN9</accession>
<dbReference type="AlphaFoldDB" id="A0A2L2XGN9"/>
<gene>
    <name evidence="3" type="ORF">DCCM_4423</name>
</gene>
<dbReference type="InterPro" id="IPR013783">
    <property type="entry name" value="Ig-like_fold"/>
</dbReference>
<name>A0A2L2XGN9_9FIRM</name>
<proteinExistence type="predicted"/>
<feature type="compositionally biased region" description="Polar residues" evidence="1">
    <location>
        <begin position="64"/>
        <end position="74"/>
    </location>
</feature>
<comment type="caution">
    <text evidence="3">The sequence shown here is derived from an EMBL/GenBank/DDBJ whole genome shotgun (WGS) entry which is preliminary data.</text>
</comment>
<feature type="chain" id="PRO_5038531953" evidence="2">
    <location>
        <begin position="24"/>
        <end position="336"/>
    </location>
</feature>
<evidence type="ECO:0000256" key="2">
    <source>
        <dbReference type="SAM" id="SignalP"/>
    </source>
</evidence>
<protein>
    <submittedName>
        <fullName evidence="3">NHL repeat domain protein</fullName>
    </submittedName>
</protein>
<reference evidence="4" key="1">
    <citation type="submission" date="2018-02" db="EMBL/GenBank/DDBJ databases">
        <title>Genome sequence of Desulfocucumis palustris strain NAW-5.</title>
        <authorList>
            <person name="Watanabe M."/>
            <person name="Kojima H."/>
            <person name="Fukui M."/>
        </authorList>
    </citation>
    <scope>NUCLEOTIDE SEQUENCE [LARGE SCALE GENOMIC DNA]</scope>
    <source>
        <strain evidence="4">NAW-5</strain>
    </source>
</reference>
<dbReference type="EMBL" id="BFAV01000157">
    <property type="protein sequence ID" value="GBF35300.1"/>
    <property type="molecule type" value="Genomic_DNA"/>
</dbReference>
<organism evidence="3 4">
    <name type="scientific">Desulfocucumis palustris</name>
    <dbReference type="NCBI Taxonomy" id="1898651"/>
    <lineage>
        <taxon>Bacteria</taxon>
        <taxon>Bacillati</taxon>
        <taxon>Bacillota</taxon>
        <taxon>Clostridia</taxon>
        <taxon>Eubacteriales</taxon>
        <taxon>Desulfocucumaceae</taxon>
        <taxon>Desulfocucumis</taxon>
    </lineage>
</organism>
<keyword evidence="2" id="KW-0732">Signal</keyword>
<evidence type="ECO:0000313" key="3">
    <source>
        <dbReference type="EMBL" id="GBF35300.1"/>
    </source>
</evidence>
<evidence type="ECO:0000313" key="4">
    <source>
        <dbReference type="Proteomes" id="UP000239549"/>
    </source>
</evidence>
<dbReference type="Gene3D" id="2.60.40.10">
    <property type="entry name" value="Immunoglobulins"/>
    <property type="match status" value="3"/>
</dbReference>
<evidence type="ECO:0000256" key="1">
    <source>
        <dbReference type="SAM" id="MobiDB-lite"/>
    </source>
</evidence>
<feature type="compositionally biased region" description="Basic and acidic residues" evidence="1">
    <location>
        <begin position="46"/>
        <end position="58"/>
    </location>
</feature>
<keyword evidence="4" id="KW-1185">Reference proteome</keyword>
<sequence>MRKTFLSLMLVGLMLLLALPGCARQDKESRTEGQAQTAAGDEGAPGDERDNTVKKQLDEALQGQPGNPATNPQDPNGGKMPPSETKINPLPDFTADETVEISGKTRAGNRIFINGKETPVDPRGQFTGTVQLKPGDNTIAVDTLNKKGTPDKQSLSIKYQPLAPKLLALAPESSDSETVTVSGQTEPGCIVYINSSRTQPDKKGNFSLPVKLEPGSNSIKVVSSNSLGGQALVTKNVTFNPPDPKLVLIVPGETSSQQVTISGITDDNTVLLAYVNDVKTNVNNNNGIFSGTVQLKEGLNTITVQVANKWGKTRTQQKNVNYQPVNQDQGGEDFYY</sequence>
<dbReference type="Proteomes" id="UP000239549">
    <property type="component" value="Unassembled WGS sequence"/>
</dbReference>
<feature type="signal peptide" evidence="2">
    <location>
        <begin position="1"/>
        <end position="23"/>
    </location>
</feature>
<dbReference type="OrthoDB" id="2044521at2"/>